<dbReference type="Xenbase" id="XB-GENE-29080775">
    <property type="gene designation" value="LOC100491613"/>
</dbReference>
<keyword evidence="8" id="KW-0805">Transcription regulation</keyword>
<dbReference type="SMART" id="SM00355">
    <property type="entry name" value="ZnF_C2H2"/>
    <property type="match status" value="6"/>
</dbReference>
<dbReference type="PANTHER" id="PTHR23226">
    <property type="entry name" value="ZINC FINGER AND SCAN DOMAIN-CONTAINING"/>
    <property type="match status" value="1"/>
</dbReference>
<proteinExistence type="inferred from homology"/>
<dbReference type="GO" id="GO:0005667">
    <property type="term" value="C:transcription regulator complex"/>
    <property type="evidence" value="ECO:0000318"/>
    <property type="project" value="GO_Central"/>
</dbReference>
<evidence type="ECO:0000313" key="17">
    <source>
        <dbReference type="RefSeq" id="XP_002937471.3"/>
    </source>
</evidence>
<evidence type="ECO:0000256" key="1">
    <source>
        <dbReference type="ARBA" id="ARBA00003767"/>
    </source>
</evidence>
<feature type="domain" description="C2H2-type" evidence="14">
    <location>
        <begin position="351"/>
        <end position="378"/>
    </location>
</feature>
<name>A0A803KEN7_XENTR</name>
<dbReference type="SUPFAM" id="SSF57667">
    <property type="entry name" value="beta-beta-alpha zinc fingers"/>
    <property type="match status" value="4"/>
</dbReference>
<comment type="function">
    <text evidence="1">May be involved in transcriptional regulation.</text>
</comment>
<evidence type="ECO:0000256" key="7">
    <source>
        <dbReference type="ARBA" id="ARBA00022833"/>
    </source>
</evidence>
<feature type="domain" description="C2H2-type" evidence="14">
    <location>
        <begin position="407"/>
        <end position="434"/>
    </location>
</feature>
<evidence type="ECO:0000256" key="13">
    <source>
        <dbReference type="SAM" id="MobiDB-lite"/>
    </source>
</evidence>
<feature type="compositionally biased region" description="Low complexity" evidence="13">
    <location>
        <begin position="288"/>
        <end position="302"/>
    </location>
</feature>
<dbReference type="AlphaFoldDB" id="A0A803KEN7"/>
<dbReference type="OMA" id="RFTCNSH"/>
<keyword evidence="4" id="KW-0479">Metal-binding</keyword>
<dbReference type="FunFam" id="3.30.160.60:FF:000295">
    <property type="entry name" value="zinc finger protein 19"/>
    <property type="match status" value="1"/>
</dbReference>
<evidence type="ECO:0000256" key="2">
    <source>
        <dbReference type="ARBA" id="ARBA00004123"/>
    </source>
</evidence>
<dbReference type="GO" id="GO:0000785">
    <property type="term" value="C:chromatin"/>
    <property type="evidence" value="ECO:0000318"/>
    <property type="project" value="GO_Central"/>
</dbReference>
<evidence type="ECO:0000256" key="11">
    <source>
        <dbReference type="ARBA" id="ARBA00023242"/>
    </source>
</evidence>
<evidence type="ECO:0000313" key="16">
    <source>
        <dbReference type="Proteomes" id="UP000008143"/>
    </source>
</evidence>
<dbReference type="FunFam" id="3.30.160.60:FF:002343">
    <property type="entry name" value="Zinc finger protein 33A"/>
    <property type="match status" value="2"/>
</dbReference>
<dbReference type="GeneID" id="100491613"/>
<accession>A0A803KEN7</accession>
<dbReference type="Proteomes" id="UP000008143">
    <property type="component" value="Chromosome 8"/>
</dbReference>
<evidence type="ECO:0000256" key="6">
    <source>
        <dbReference type="ARBA" id="ARBA00022771"/>
    </source>
</evidence>
<feature type="domain" description="C2H2-type" evidence="14">
    <location>
        <begin position="435"/>
        <end position="462"/>
    </location>
</feature>
<dbReference type="GO" id="GO:0031519">
    <property type="term" value="C:PcG protein complex"/>
    <property type="evidence" value="ECO:0000318"/>
    <property type="project" value="GO_Central"/>
</dbReference>
<keyword evidence="11" id="KW-0539">Nucleus</keyword>
<evidence type="ECO:0000256" key="3">
    <source>
        <dbReference type="ARBA" id="ARBA00006991"/>
    </source>
</evidence>
<dbReference type="OrthoDB" id="654211at2759"/>
<dbReference type="GO" id="GO:0008270">
    <property type="term" value="F:zinc ion binding"/>
    <property type="evidence" value="ECO:0007669"/>
    <property type="project" value="UniProtKB-KW"/>
</dbReference>
<dbReference type="GeneTree" id="ENSGT01150000286944"/>
<dbReference type="Gene3D" id="3.30.160.60">
    <property type="entry name" value="Classic Zinc Finger"/>
    <property type="match status" value="6"/>
</dbReference>
<dbReference type="InterPro" id="IPR013087">
    <property type="entry name" value="Znf_C2H2_type"/>
</dbReference>
<protein>
    <submittedName>
        <fullName evidence="15 17">Zinc finger protein 3</fullName>
    </submittedName>
</protein>
<evidence type="ECO:0000313" key="18">
    <source>
        <dbReference type="Xenbase" id="XB-GENE-29080775"/>
    </source>
</evidence>
<evidence type="ECO:0000259" key="14">
    <source>
        <dbReference type="PROSITE" id="PS50157"/>
    </source>
</evidence>
<feature type="domain" description="C2H2-type" evidence="14">
    <location>
        <begin position="463"/>
        <end position="490"/>
    </location>
</feature>
<dbReference type="FunFam" id="3.30.160.60:FF:001270">
    <property type="entry name" value="zinc finger protein 583 isoform X1"/>
    <property type="match status" value="1"/>
</dbReference>
<dbReference type="Ensembl" id="ENSXETT00000108981">
    <property type="protein sequence ID" value="ENSXETP00000118869"/>
    <property type="gene ID" value="ENSXETG00000049428"/>
</dbReference>
<feature type="domain" description="C2H2-type" evidence="14">
    <location>
        <begin position="491"/>
        <end position="518"/>
    </location>
</feature>
<dbReference type="AGR" id="Xenbase:XB-GENE-29080775"/>
<keyword evidence="6 12" id="KW-0863">Zinc-finger</keyword>
<evidence type="ECO:0000256" key="8">
    <source>
        <dbReference type="ARBA" id="ARBA00023015"/>
    </source>
</evidence>
<dbReference type="GO" id="GO:0000981">
    <property type="term" value="F:DNA-binding transcription factor activity, RNA polymerase II-specific"/>
    <property type="evidence" value="ECO:0000318"/>
    <property type="project" value="GO_Central"/>
</dbReference>
<keyword evidence="7" id="KW-0862">Zinc</keyword>
<sequence>MQSDMELLAERIVNHAMAIIHLITGESDSADTSCPSLSKDGRRDDTLLIDRIIAHATHIIQLMASKVSASSDEIKLRFSAEMLEDQTEPTIEILDDCNNQEAEDKEDIKEHVNGQHLKSPVESFTGGTEERNNVQSTLYLPNWKIKINRLTPACRSKKLWNTPKSRRKPVRLSLSPTVEPSIYCSQNPLDSQRDELSGSPAFLNQNIKLETNLVNIRNGLHTKKYKNRQFSTVKEELVEGNNIEQIQDTYLRHMKGFVDGLTFDSNQSKQLDDRPLGMSDGESFSRISQLSRKSPGKSSSTSLHKKALDLMRPQEILHEEVPYAVTESGKSFVISSDLVKVQISHSGEKSHICSECGSGFVSSSSLLKHQIIHTGEKPYTCKDCGKSFSFNSSLIRHQRVHTGEKPYVCKECGKSFSISTTLVRHQRVHTGERPYACRDCGKRFTCNSHLVIHQRLHTGERPYTCVECGNCFSNGSDLVKHQRTHTGERPYSCSECGKCFSIISNLITHQKGHSGKGPCKKSRIKSDH</sequence>
<feature type="region of interest" description="Disordered" evidence="13">
    <location>
        <begin position="264"/>
        <end position="302"/>
    </location>
</feature>
<dbReference type="PANTHER" id="PTHR23226:SF377">
    <property type="entry name" value="ZINC FINGER AND SCAN DOMAIN-CONTAINING PROTEIN 20"/>
    <property type="match status" value="1"/>
</dbReference>
<dbReference type="Pfam" id="PF00096">
    <property type="entry name" value="zf-C2H2"/>
    <property type="match status" value="6"/>
</dbReference>
<dbReference type="FunFam" id="3.30.160.60:FF:001158">
    <property type="entry name" value="zinc finger protein 22"/>
    <property type="match status" value="1"/>
</dbReference>
<keyword evidence="5" id="KW-0677">Repeat</keyword>
<evidence type="ECO:0000256" key="9">
    <source>
        <dbReference type="ARBA" id="ARBA00023125"/>
    </source>
</evidence>
<dbReference type="FunFam" id="3.30.160.60:FF:000135">
    <property type="entry name" value="Zinc finger protein 358"/>
    <property type="match status" value="1"/>
</dbReference>
<gene>
    <name evidence="15 17 18" type="primary">LOC100491613</name>
</gene>
<comment type="subcellular location">
    <subcellularLocation>
        <location evidence="2">Nucleus</location>
    </subcellularLocation>
</comment>
<keyword evidence="10" id="KW-0804">Transcription</keyword>
<dbReference type="PROSITE" id="PS50157">
    <property type="entry name" value="ZINC_FINGER_C2H2_2"/>
    <property type="match status" value="6"/>
</dbReference>
<evidence type="ECO:0000256" key="10">
    <source>
        <dbReference type="ARBA" id="ARBA00023163"/>
    </source>
</evidence>
<reference evidence="15" key="2">
    <citation type="submission" date="2021-03" db="UniProtKB">
        <authorList>
            <consortium name="Ensembl"/>
        </authorList>
    </citation>
    <scope>IDENTIFICATION</scope>
</reference>
<keyword evidence="9" id="KW-0238">DNA-binding</keyword>
<dbReference type="KEGG" id="xtr:100491613"/>
<feature type="domain" description="C2H2-type" evidence="14">
    <location>
        <begin position="379"/>
        <end position="406"/>
    </location>
</feature>
<dbReference type="PROSITE" id="PS00028">
    <property type="entry name" value="ZINC_FINGER_C2H2_1"/>
    <property type="match status" value="6"/>
</dbReference>
<dbReference type="GO" id="GO:0006357">
    <property type="term" value="P:regulation of transcription by RNA polymerase II"/>
    <property type="evidence" value="ECO:0000318"/>
    <property type="project" value="GO_Central"/>
</dbReference>
<reference evidence="17" key="3">
    <citation type="submission" date="2025-04" db="UniProtKB">
        <authorList>
            <consortium name="RefSeq"/>
        </authorList>
    </citation>
    <scope>IDENTIFICATION</scope>
    <source>
        <strain evidence="17">Nigerian</strain>
        <tissue evidence="17">Liver and blood</tissue>
    </source>
</reference>
<dbReference type="RefSeq" id="XP_002937471.3">
    <property type="nucleotide sequence ID" value="XM_002937425.5"/>
</dbReference>
<evidence type="ECO:0000256" key="5">
    <source>
        <dbReference type="ARBA" id="ARBA00022737"/>
    </source>
</evidence>
<comment type="similarity">
    <text evidence="3">Belongs to the krueppel C2H2-type zinc-finger protein family.</text>
</comment>
<dbReference type="InterPro" id="IPR036236">
    <property type="entry name" value="Znf_C2H2_sf"/>
</dbReference>
<organism evidence="15">
    <name type="scientific">Xenopus tropicalis</name>
    <name type="common">Western clawed frog</name>
    <name type="synonym">Silurana tropicalis</name>
    <dbReference type="NCBI Taxonomy" id="8364"/>
    <lineage>
        <taxon>Eukaryota</taxon>
        <taxon>Metazoa</taxon>
        <taxon>Chordata</taxon>
        <taxon>Craniata</taxon>
        <taxon>Vertebrata</taxon>
        <taxon>Euteleostomi</taxon>
        <taxon>Amphibia</taxon>
        <taxon>Batrachia</taxon>
        <taxon>Anura</taxon>
        <taxon>Pipoidea</taxon>
        <taxon>Pipidae</taxon>
        <taxon>Xenopodinae</taxon>
        <taxon>Xenopus</taxon>
        <taxon>Silurana</taxon>
    </lineage>
</organism>
<keyword evidence="16" id="KW-1185">Reference proteome</keyword>
<evidence type="ECO:0000256" key="12">
    <source>
        <dbReference type="PROSITE-ProRule" id="PRU00042"/>
    </source>
</evidence>
<evidence type="ECO:0000256" key="4">
    <source>
        <dbReference type="ARBA" id="ARBA00022723"/>
    </source>
</evidence>
<dbReference type="GO" id="GO:0000978">
    <property type="term" value="F:RNA polymerase II cis-regulatory region sequence-specific DNA binding"/>
    <property type="evidence" value="ECO:0000318"/>
    <property type="project" value="GO_Central"/>
</dbReference>
<reference evidence="15" key="1">
    <citation type="journal article" date="2010" name="Science">
        <title>The genome of the Western clawed frog Xenopus tropicalis.</title>
        <authorList>
            <person name="Hellsten U."/>
            <person name="Harland R.M."/>
            <person name="Gilchrist M.J."/>
            <person name="Hendrix D."/>
            <person name="Jurka J."/>
            <person name="Kapitonov V."/>
            <person name="Ovcharenko I."/>
            <person name="Putnam N.H."/>
            <person name="Shu S."/>
            <person name="Taher L."/>
            <person name="Blitz I.L."/>
            <person name="Blumberg B."/>
            <person name="Dichmann D.S."/>
            <person name="Dubchak I."/>
            <person name="Amaya E."/>
            <person name="Detter J.C."/>
            <person name="Fletcher R."/>
            <person name="Gerhard D.S."/>
            <person name="Goodstein D."/>
            <person name="Graves T."/>
            <person name="Grigoriev I.V."/>
            <person name="Grimwood J."/>
            <person name="Kawashima T."/>
            <person name="Lindquist E."/>
            <person name="Lucas S.M."/>
            <person name="Mead P.E."/>
            <person name="Mitros T."/>
            <person name="Ogino H."/>
            <person name="Ohta Y."/>
            <person name="Poliakov A.V."/>
            <person name="Pollet N."/>
            <person name="Robert J."/>
            <person name="Salamov A."/>
            <person name="Sater A.K."/>
            <person name="Schmutz J."/>
            <person name="Terry A."/>
            <person name="Vize P.D."/>
            <person name="Warren W.C."/>
            <person name="Wells D."/>
            <person name="Wills A."/>
            <person name="Wilson R.K."/>
            <person name="Zimmerman L.B."/>
            <person name="Zorn A.M."/>
            <person name="Grainger R."/>
            <person name="Grammer T."/>
            <person name="Khokha M.K."/>
            <person name="Richardson P.M."/>
            <person name="Rokhsar D.S."/>
        </authorList>
    </citation>
    <scope>NUCLEOTIDE SEQUENCE [LARGE SCALE GENOMIC DNA]</scope>
    <source>
        <strain evidence="15">Nigerian</strain>
    </source>
</reference>
<evidence type="ECO:0000313" key="15">
    <source>
        <dbReference type="Ensembl" id="ENSXETP00000118869"/>
    </source>
</evidence>